<evidence type="ECO:0000313" key="5">
    <source>
        <dbReference type="Proteomes" id="UP000008840"/>
    </source>
</evidence>
<feature type="region of interest" description="Disordered" evidence="1">
    <location>
        <begin position="1"/>
        <end position="30"/>
    </location>
</feature>
<dbReference type="Proteomes" id="UP000008840">
    <property type="component" value="Chromosome"/>
</dbReference>
<evidence type="ECO:0000259" key="3">
    <source>
        <dbReference type="Pfam" id="PF24098"/>
    </source>
</evidence>
<feature type="domain" description="DUF7380" evidence="3">
    <location>
        <begin position="48"/>
        <end position="209"/>
    </location>
</feature>
<sequence length="641" mass="70876">MRESNVSSAGTSSAADHADPPPGPAPPAARRRSLLQMPFCADWLADGAWEQLIADVDWSSDGWRLAQTLAAIAHQQESTGDRTTAALLRLLACLASMHLQVGGDELLTPRYITPERWSAGLRDMDANDCAAVMAIARTTQLTWIRARCAEVVLASPHAQGRERHALAALGADAYLQLVREAEATTADVEIHTVTHLRRALALGWPAKKKDVAFQQQVWRSFMALFRRTLRGPFPGMADGYVTELLDRPSDHAREAAELLETTARATAPTEDIDSEIQHRLFSLARRLWESERELARARAAGRHAAEALVARAGNVASAAVKAAWLAQAIAELRRYHGDAERVQRLQSELADVRLRIADEVGEIQLQVDVRHIHEWAQEHVASADYQLALLKIAFAALDHPDPERERQRAIAEKRGEFFGSFFGSTHLDAEGAPIRSQGPFDANDPVHVEAAAIERLCDERYPRVLAPLIDIALRTLSERFSSAFDDVLSLVRYSPATPHGHAWQIARGLYAGLQFRWIDAAINLIPMVEAFVRADLKRHGIDTRVANELDGENERSLTLLLELDAQRGILPAGMNFELKALMTHPAGANLRNRYAHGLMSDRELSSPAAMAVWWLMLRIVLRPFCELAEPKQAMDGEAGAT</sequence>
<gene>
    <name evidence="4" type="ordered locus">Smlt2468</name>
</gene>
<dbReference type="RefSeq" id="WP_012480234.1">
    <property type="nucleotide sequence ID" value="NC_010943.1"/>
</dbReference>
<dbReference type="HOGENOM" id="CLU_028674_0_0_6"/>
<organism evidence="4 5">
    <name type="scientific">Stenotrophomonas maltophilia (strain K279a)</name>
    <dbReference type="NCBI Taxonomy" id="522373"/>
    <lineage>
        <taxon>Bacteria</taxon>
        <taxon>Pseudomonadati</taxon>
        <taxon>Pseudomonadota</taxon>
        <taxon>Gammaproteobacteria</taxon>
        <taxon>Lysobacterales</taxon>
        <taxon>Lysobacteraceae</taxon>
        <taxon>Stenotrophomonas</taxon>
        <taxon>Stenotrophomonas maltophilia group</taxon>
    </lineage>
</organism>
<dbReference type="InterPro" id="IPR055804">
    <property type="entry name" value="DUF7380"/>
</dbReference>
<reference evidence="4 5" key="1">
    <citation type="journal article" date="2008" name="Genome Biol.">
        <title>The complete genome, comparative and functional analysis of Stenotrophomonas maltophilia reveals an organism heavily shielded by drug resistance determinants.</title>
        <authorList>
            <person name="Crossman L.C."/>
            <person name="Gould V.C."/>
            <person name="Dow J.M."/>
            <person name="Vernikos G.S."/>
            <person name="Okazaki A."/>
            <person name="Sebaihia M."/>
            <person name="Saunders D."/>
            <person name="Arrowsmith C."/>
            <person name="Carver T."/>
            <person name="Peters N."/>
            <person name="Adlem E."/>
            <person name="Kerhornou A."/>
            <person name="Lord A."/>
            <person name="Murphy L."/>
            <person name="Seeger K."/>
            <person name="Squares R."/>
            <person name="Rutter S."/>
            <person name="Quail M.A."/>
            <person name="Rajandream M.A."/>
            <person name="Harris D."/>
            <person name="Churcher C."/>
            <person name="Bentley S.D."/>
            <person name="Parkhill J."/>
            <person name="Thomson N.R."/>
            <person name="Avison M.B."/>
        </authorList>
    </citation>
    <scope>NUCLEOTIDE SEQUENCE [LARGE SCALE GENOMIC DNA]</scope>
    <source>
        <strain evidence="4 5">K279a</strain>
    </source>
</reference>
<dbReference type="eggNOG" id="ENOG502ZC39">
    <property type="taxonomic scope" value="Bacteria"/>
</dbReference>
<feature type="domain" description="DUF4209" evidence="2">
    <location>
        <begin position="528"/>
        <end position="618"/>
    </location>
</feature>
<evidence type="ECO:0000256" key="1">
    <source>
        <dbReference type="SAM" id="MobiDB-lite"/>
    </source>
</evidence>
<dbReference type="InterPro" id="IPR025209">
    <property type="entry name" value="DUF4209"/>
</dbReference>
<feature type="compositionally biased region" description="Polar residues" evidence="1">
    <location>
        <begin position="1"/>
        <end position="13"/>
    </location>
</feature>
<name>B2FS50_STRMK</name>
<dbReference type="EMBL" id="AM743169">
    <property type="protein sequence ID" value="CAQ45953.1"/>
    <property type="molecule type" value="Genomic_DNA"/>
</dbReference>
<evidence type="ECO:0000313" key="4">
    <source>
        <dbReference type="EMBL" id="CAQ45953.1"/>
    </source>
</evidence>
<evidence type="ECO:0000259" key="2">
    <source>
        <dbReference type="Pfam" id="PF13910"/>
    </source>
</evidence>
<dbReference type="KEGG" id="sml:Smlt2468"/>
<dbReference type="EnsemblBacteria" id="CAQ45953">
    <property type="protein sequence ID" value="CAQ45953"/>
    <property type="gene ID" value="Smlt2468"/>
</dbReference>
<dbReference type="AlphaFoldDB" id="B2FS50"/>
<keyword evidence="5" id="KW-1185">Reference proteome</keyword>
<dbReference type="Pfam" id="PF24098">
    <property type="entry name" value="DUF7380"/>
    <property type="match status" value="1"/>
</dbReference>
<protein>
    <submittedName>
        <fullName evidence="4">Conserved hypothetical exported protein</fullName>
    </submittedName>
</protein>
<accession>B2FS50</accession>
<dbReference type="Pfam" id="PF13910">
    <property type="entry name" value="DUF4209"/>
    <property type="match status" value="1"/>
</dbReference>
<proteinExistence type="predicted"/>